<dbReference type="Gene3D" id="1.20.120.350">
    <property type="entry name" value="Voltage-gated potassium channels. Chain C"/>
    <property type="match status" value="1"/>
</dbReference>
<evidence type="ECO:0000256" key="4">
    <source>
        <dbReference type="ARBA" id="ARBA00022475"/>
    </source>
</evidence>
<evidence type="ECO:0000256" key="1">
    <source>
        <dbReference type="ARBA" id="ARBA00004651"/>
    </source>
</evidence>
<evidence type="ECO:0000256" key="12">
    <source>
        <dbReference type="ARBA" id="ARBA00031989"/>
    </source>
</evidence>
<sequence>MQVIFNENASEEAQESDGNIKLDVTMNLVTSKPNFKQRLRLLIHSTPYQVVLISLVVVEACLVVAELALEAEEGHQAIISGLHIASLSLLAIFLAELIFKICVTPLEIIKSWAELLDGVVVVAATALESFSYHHRGATQAAGLLITLRLWRVVRVLNNLSAAVRLADERKFQLERQKRRSLELQLRDHKRLKEDLEALREKCAVLELKLQSRGIDHTDDNCIAKQQDSDESN</sequence>
<dbReference type="RefSeq" id="XP_018016269.1">
    <property type="nucleotide sequence ID" value="XM_018160780.2"/>
</dbReference>
<evidence type="ECO:0000256" key="3">
    <source>
        <dbReference type="ARBA" id="ARBA00022448"/>
    </source>
</evidence>
<evidence type="ECO:0000256" key="9">
    <source>
        <dbReference type="ARBA" id="ARBA00023065"/>
    </source>
</evidence>
<evidence type="ECO:0000256" key="10">
    <source>
        <dbReference type="ARBA" id="ARBA00023136"/>
    </source>
</evidence>
<dbReference type="AlphaFoldDB" id="A0A8B7NRA0"/>
<keyword evidence="7" id="KW-1133">Transmembrane helix</keyword>
<dbReference type="InterPro" id="IPR027359">
    <property type="entry name" value="Volt_channel_dom_sf"/>
</dbReference>
<dbReference type="KEGG" id="hazt:108673014"/>
<dbReference type="OrthoDB" id="427456at2759"/>
<keyword evidence="5" id="KW-0812">Transmembrane</keyword>
<evidence type="ECO:0000313" key="15">
    <source>
        <dbReference type="Proteomes" id="UP000694843"/>
    </source>
</evidence>
<keyword evidence="8 13" id="KW-0175">Coiled coil</keyword>
<evidence type="ECO:0000256" key="5">
    <source>
        <dbReference type="ARBA" id="ARBA00022692"/>
    </source>
</evidence>
<organism evidence="15 16">
    <name type="scientific">Hyalella azteca</name>
    <name type="common">Amphipod</name>
    <dbReference type="NCBI Taxonomy" id="294128"/>
    <lineage>
        <taxon>Eukaryota</taxon>
        <taxon>Metazoa</taxon>
        <taxon>Ecdysozoa</taxon>
        <taxon>Arthropoda</taxon>
        <taxon>Crustacea</taxon>
        <taxon>Multicrustacea</taxon>
        <taxon>Malacostraca</taxon>
        <taxon>Eumalacostraca</taxon>
        <taxon>Peracarida</taxon>
        <taxon>Amphipoda</taxon>
        <taxon>Senticaudata</taxon>
        <taxon>Talitrida</taxon>
        <taxon>Talitroidea</taxon>
        <taxon>Hyalellidae</taxon>
        <taxon>Hyalella</taxon>
    </lineage>
</organism>
<reference evidence="16" key="1">
    <citation type="submission" date="2025-08" db="UniProtKB">
        <authorList>
            <consortium name="RefSeq"/>
        </authorList>
    </citation>
    <scope>IDENTIFICATION</scope>
    <source>
        <tissue evidence="16">Whole organism</tissue>
    </source>
</reference>
<dbReference type="OMA" id="VWYHWAG"/>
<keyword evidence="6" id="KW-0851">Voltage-gated channel</keyword>
<name>A0A8B7NRA0_HYAAZ</name>
<dbReference type="GO" id="GO:0034702">
    <property type="term" value="C:monoatomic ion channel complex"/>
    <property type="evidence" value="ECO:0007669"/>
    <property type="project" value="UniProtKB-KW"/>
</dbReference>
<protein>
    <recommendedName>
        <fullName evidence="2">Voltage-gated hydrogen channel 1</fullName>
    </recommendedName>
    <alternativeName>
        <fullName evidence="12">Hydrogen voltage-gated channel 1</fullName>
    </alternativeName>
</protein>
<evidence type="ECO:0000256" key="11">
    <source>
        <dbReference type="ARBA" id="ARBA00023303"/>
    </source>
</evidence>
<dbReference type="Pfam" id="PF00520">
    <property type="entry name" value="Ion_trans"/>
    <property type="match status" value="1"/>
</dbReference>
<keyword evidence="10" id="KW-0472">Membrane</keyword>
<keyword evidence="3" id="KW-0813">Transport</keyword>
<dbReference type="InterPro" id="IPR005821">
    <property type="entry name" value="Ion_trans_dom"/>
</dbReference>
<feature type="coiled-coil region" evidence="13">
    <location>
        <begin position="156"/>
        <end position="208"/>
    </location>
</feature>
<dbReference type="Proteomes" id="UP000694843">
    <property type="component" value="Unplaced"/>
</dbReference>
<dbReference type="PANTHER" id="PTHR46480">
    <property type="entry name" value="F20B24.22"/>
    <property type="match status" value="1"/>
</dbReference>
<evidence type="ECO:0000259" key="14">
    <source>
        <dbReference type="Pfam" id="PF00520"/>
    </source>
</evidence>
<dbReference type="GO" id="GO:0030171">
    <property type="term" value="F:voltage-gated proton channel activity"/>
    <property type="evidence" value="ECO:0007669"/>
    <property type="project" value="InterPro"/>
</dbReference>
<evidence type="ECO:0000256" key="6">
    <source>
        <dbReference type="ARBA" id="ARBA00022882"/>
    </source>
</evidence>
<dbReference type="GeneID" id="108673014"/>
<evidence type="ECO:0000256" key="7">
    <source>
        <dbReference type="ARBA" id="ARBA00022989"/>
    </source>
</evidence>
<keyword evidence="4" id="KW-1003">Cell membrane</keyword>
<comment type="subcellular location">
    <subcellularLocation>
        <location evidence="1">Cell membrane</location>
        <topology evidence="1">Multi-pass membrane protein</topology>
    </subcellularLocation>
</comment>
<evidence type="ECO:0000256" key="13">
    <source>
        <dbReference type="SAM" id="Coils"/>
    </source>
</evidence>
<evidence type="ECO:0000313" key="16">
    <source>
        <dbReference type="RefSeq" id="XP_018016269.1"/>
    </source>
</evidence>
<keyword evidence="9" id="KW-0406">Ion transport</keyword>
<evidence type="ECO:0000256" key="8">
    <source>
        <dbReference type="ARBA" id="ARBA00023054"/>
    </source>
</evidence>
<keyword evidence="15" id="KW-1185">Reference proteome</keyword>
<accession>A0A8B7NRA0</accession>
<keyword evidence="11" id="KW-0407">Ion channel</keyword>
<dbReference type="GO" id="GO:0005886">
    <property type="term" value="C:plasma membrane"/>
    <property type="evidence" value="ECO:0007669"/>
    <property type="project" value="UniProtKB-SubCell"/>
</dbReference>
<dbReference type="InterPro" id="IPR031846">
    <property type="entry name" value="Hvcn1"/>
</dbReference>
<gene>
    <name evidence="16" type="primary">LOC108673014</name>
</gene>
<dbReference type="PANTHER" id="PTHR46480:SF1">
    <property type="entry name" value="VOLTAGE-GATED HYDROGEN CHANNEL 1"/>
    <property type="match status" value="1"/>
</dbReference>
<evidence type="ECO:0000256" key="2">
    <source>
        <dbReference type="ARBA" id="ARBA00015897"/>
    </source>
</evidence>
<feature type="domain" description="Ion transport" evidence="14">
    <location>
        <begin position="48"/>
        <end position="158"/>
    </location>
</feature>
<proteinExistence type="predicted"/>